<evidence type="ECO:0000313" key="4">
    <source>
        <dbReference type="Proteomes" id="UP001597374"/>
    </source>
</evidence>
<feature type="region of interest" description="Disordered" evidence="2">
    <location>
        <begin position="98"/>
        <end position="118"/>
    </location>
</feature>
<feature type="compositionally biased region" description="Basic and acidic residues" evidence="2">
    <location>
        <begin position="98"/>
        <end position="108"/>
    </location>
</feature>
<dbReference type="PROSITE" id="PS51257">
    <property type="entry name" value="PROKAR_LIPOPROTEIN"/>
    <property type="match status" value="1"/>
</dbReference>
<organism evidence="3 4">
    <name type="scientific">Pontibacter ruber</name>
    <dbReference type="NCBI Taxonomy" id="1343895"/>
    <lineage>
        <taxon>Bacteria</taxon>
        <taxon>Pseudomonadati</taxon>
        <taxon>Bacteroidota</taxon>
        <taxon>Cytophagia</taxon>
        <taxon>Cytophagales</taxon>
        <taxon>Hymenobacteraceae</taxon>
        <taxon>Pontibacter</taxon>
    </lineage>
</organism>
<reference evidence="4" key="1">
    <citation type="journal article" date="2019" name="Int. J. Syst. Evol. Microbiol.">
        <title>The Global Catalogue of Microorganisms (GCM) 10K type strain sequencing project: providing services to taxonomists for standard genome sequencing and annotation.</title>
        <authorList>
            <consortium name="The Broad Institute Genomics Platform"/>
            <consortium name="The Broad Institute Genome Sequencing Center for Infectious Disease"/>
            <person name="Wu L."/>
            <person name="Ma J."/>
        </authorList>
    </citation>
    <scope>NUCLEOTIDE SEQUENCE [LARGE SCALE GENOMIC DNA]</scope>
    <source>
        <strain evidence="4">CGMCC 4.1782</strain>
    </source>
</reference>
<dbReference type="Proteomes" id="UP001597374">
    <property type="component" value="Unassembled WGS sequence"/>
</dbReference>
<accession>A0ABW5D3L1</accession>
<dbReference type="EMBL" id="JBHUIM010000003">
    <property type="protein sequence ID" value="MFD2248114.1"/>
    <property type="molecule type" value="Genomic_DNA"/>
</dbReference>
<keyword evidence="4" id="KW-1185">Reference proteome</keyword>
<gene>
    <name evidence="3" type="ORF">ACFSKP_17735</name>
</gene>
<comment type="caution">
    <text evidence="3">The sequence shown here is derived from an EMBL/GenBank/DDBJ whole genome shotgun (WGS) entry which is preliminary data.</text>
</comment>
<evidence type="ECO:0000313" key="3">
    <source>
        <dbReference type="EMBL" id="MFD2248114.1"/>
    </source>
</evidence>
<keyword evidence="1" id="KW-0175">Coiled coil</keyword>
<feature type="coiled-coil region" evidence="1">
    <location>
        <begin position="54"/>
        <end position="81"/>
    </location>
</feature>
<proteinExistence type="predicted"/>
<protein>
    <submittedName>
        <fullName evidence="3">Uncharacterized protein</fullName>
    </submittedName>
</protein>
<name>A0ABW5D3L1_9BACT</name>
<evidence type="ECO:0000256" key="1">
    <source>
        <dbReference type="SAM" id="Coils"/>
    </source>
</evidence>
<sequence length="118" mass="13760">MKIITNLKVTGLILLIGACITACEPDTRQEANRDVQELKAWVDQNSKRAETATQEEWNEMKEEYNQQTAELEKKSAEWDEDAKKEWEQLKTRWNETENKAEARLRNDEGAAFENDTIN</sequence>
<evidence type="ECO:0000256" key="2">
    <source>
        <dbReference type="SAM" id="MobiDB-lite"/>
    </source>
</evidence>
<dbReference type="RefSeq" id="WP_250431951.1">
    <property type="nucleotide sequence ID" value="NZ_JALPRR010000004.1"/>
</dbReference>